<proteinExistence type="inferred from homology"/>
<name>A0A1Y1KS73_PHOPY</name>
<protein>
    <recommendedName>
        <fullName evidence="5">Lipase domain-containing protein</fullName>
    </recommendedName>
</protein>
<dbReference type="GO" id="GO:0005615">
    <property type="term" value="C:extracellular space"/>
    <property type="evidence" value="ECO:0007669"/>
    <property type="project" value="TreeGrafter"/>
</dbReference>
<evidence type="ECO:0000313" key="7">
    <source>
        <dbReference type="EMBL" id="KAB0799928.1"/>
    </source>
</evidence>
<dbReference type="CDD" id="cd00707">
    <property type="entry name" value="Pancreat_lipase_like"/>
    <property type="match status" value="1"/>
</dbReference>
<dbReference type="InterPro" id="IPR000734">
    <property type="entry name" value="TAG_lipase"/>
</dbReference>
<evidence type="ECO:0000256" key="3">
    <source>
        <dbReference type="ARBA" id="ARBA00022525"/>
    </source>
</evidence>
<evidence type="ECO:0000256" key="1">
    <source>
        <dbReference type="ARBA" id="ARBA00004613"/>
    </source>
</evidence>
<evidence type="ECO:0000256" key="4">
    <source>
        <dbReference type="RuleBase" id="RU004262"/>
    </source>
</evidence>
<comment type="subcellular location">
    <subcellularLocation>
        <location evidence="1">Secreted</location>
    </subcellularLocation>
</comment>
<dbReference type="AlphaFoldDB" id="A0A1Y1KS73"/>
<evidence type="ECO:0000256" key="2">
    <source>
        <dbReference type="ARBA" id="ARBA00010701"/>
    </source>
</evidence>
<dbReference type="InterPro" id="IPR033906">
    <property type="entry name" value="Lipase_N"/>
</dbReference>
<dbReference type="PANTHER" id="PTHR11610">
    <property type="entry name" value="LIPASE"/>
    <property type="match status" value="1"/>
</dbReference>
<feature type="domain" description="Lipase" evidence="5">
    <location>
        <begin position="15"/>
        <end position="282"/>
    </location>
</feature>
<dbReference type="SUPFAM" id="SSF53474">
    <property type="entry name" value="alpha/beta-Hydrolases"/>
    <property type="match status" value="1"/>
</dbReference>
<reference evidence="7 8" key="2">
    <citation type="journal article" date="2018" name="Elife">
        <title>Firefly genomes illuminate parallel origins of bioluminescence in beetles.</title>
        <authorList>
            <person name="Fallon T.R."/>
            <person name="Lower S.E."/>
            <person name="Chang C.H."/>
            <person name="Bessho-Uehara M."/>
            <person name="Martin G.J."/>
            <person name="Bewick A.J."/>
            <person name="Behringer M."/>
            <person name="Debat H.J."/>
            <person name="Wong I."/>
            <person name="Day J.C."/>
            <person name="Suvorov A."/>
            <person name="Silva C.J."/>
            <person name="Stanger-Hall K.F."/>
            <person name="Hall D.W."/>
            <person name="Schmitz R.J."/>
            <person name="Nelson D.R."/>
            <person name="Lewis S.M."/>
            <person name="Shigenobu S."/>
            <person name="Bybee S.M."/>
            <person name="Larracuente A.M."/>
            <person name="Oba Y."/>
            <person name="Weng J.K."/>
        </authorList>
    </citation>
    <scope>NUCLEOTIDE SEQUENCE [LARGE SCALE GENOMIC DNA]</scope>
    <source>
        <strain evidence="7">1611_PpyrPB1</strain>
        <tissue evidence="7">Whole body</tissue>
    </source>
</reference>
<dbReference type="Gene3D" id="3.40.50.1820">
    <property type="entry name" value="alpha/beta hydrolase"/>
    <property type="match status" value="1"/>
</dbReference>
<comment type="similarity">
    <text evidence="2 4">Belongs to the AB hydrolase superfamily. Lipase family.</text>
</comment>
<reference evidence="7" key="3">
    <citation type="submission" date="2019-08" db="EMBL/GenBank/DDBJ databases">
        <authorList>
            <consortium name="Photinus pyralis genome working group"/>
            <person name="Fallon T.R."/>
            <person name="Sander Lower S.E."/>
            <person name="Weng J.-K."/>
        </authorList>
    </citation>
    <scope>NUCLEOTIDE SEQUENCE</scope>
    <source>
        <strain evidence="7">1611_PpyrPB1</strain>
        <tissue evidence="7">Whole body</tissue>
    </source>
</reference>
<dbReference type="EMBL" id="GEZM01077563">
    <property type="protein sequence ID" value="JAV63271.1"/>
    <property type="molecule type" value="Transcribed_RNA"/>
</dbReference>
<evidence type="ECO:0000259" key="5">
    <source>
        <dbReference type="Pfam" id="PF00151"/>
    </source>
</evidence>
<dbReference type="InterPro" id="IPR029058">
    <property type="entry name" value="AB_hydrolase_fold"/>
</dbReference>
<dbReference type="Proteomes" id="UP000327044">
    <property type="component" value="Unassembled WGS sequence"/>
</dbReference>
<reference evidence="6" key="1">
    <citation type="journal article" date="2016" name="Sci. Rep.">
        <title>Molecular characterization of firefly nuptial gifts: a multi-omics approach sheds light on postcopulatory sexual selection.</title>
        <authorList>
            <person name="Al-Wathiqui N."/>
            <person name="Fallon T.R."/>
            <person name="South A."/>
            <person name="Weng J.K."/>
            <person name="Lewis S.M."/>
        </authorList>
    </citation>
    <scope>NUCLEOTIDE SEQUENCE</scope>
</reference>
<dbReference type="OrthoDB" id="199913at2759"/>
<gene>
    <name evidence="7" type="ORF">PPYR_07808</name>
</gene>
<organism evidence="6">
    <name type="scientific">Photinus pyralis</name>
    <name type="common">Common eastern firefly</name>
    <name type="synonym">Lampyris pyralis</name>
    <dbReference type="NCBI Taxonomy" id="7054"/>
    <lineage>
        <taxon>Eukaryota</taxon>
        <taxon>Metazoa</taxon>
        <taxon>Ecdysozoa</taxon>
        <taxon>Arthropoda</taxon>
        <taxon>Hexapoda</taxon>
        <taxon>Insecta</taxon>
        <taxon>Pterygota</taxon>
        <taxon>Neoptera</taxon>
        <taxon>Endopterygota</taxon>
        <taxon>Coleoptera</taxon>
        <taxon>Polyphaga</taxon>
        <taxon>Elateriformia</taxon>
        <taxon>Elateroidea</taxon>
        <taxon>Lampyridae</taxon>
        <taxon>Lampyrinae</taxon>
        <taxon>Photinus</taxon>
    </lineage>
</organism>
<sequence length="284" mass="31914">MFLVLLVLPALVTGQVKYYLYTRNNPSSPQLLQNLDGSKGTKFLIHGFLQTAKDVWYDQMKDEYLKKGDFNFIQVDWGSIAFGSYLLIAKNTQNIGRELGDVIVENNLPLSNVHIIGHSLGSHIAAYASRRISQLLNATVKRISALDPAGPLFELLPILQGLRKTDAEIVDVIHADGGFFGMRNPVGTVDFYPNSGQRHQPGCTKSMILSQPNYTLEDIIFCSHRKSYHYFIESINNRVFKAKECQSWEEFVRGNCNGATAVMGDGYEKEPHSIGRFYLSTENN</sequence>
<dbReference type="InParanoid" id="A0A1Y1KS73"/>
<accession>A0A1Y1KS73</accession>
<dbReference type="PRINTS" id="PR00821">
    <property type="entry name" value="TAGLIPASE"/>
</dbReference>
<keyword evidence="8" id="KW-1185">Reference proteome</keyword>
<dbReference type="InterPro" id="IPR013818">
    <property type="entry name" value="Lipase"/>
</dbReference>
<evidence type="ECO:0000313" key="6">
    <source>
        <dbReference type="EMBL" id="JAV63271.1"/>
    </source>
</evidence>
<keyword evidence="3" id="KW-0964">Secreted</keyword>
<evidence type="ECO:0000313" key="8">
    <source>
        <dbReference type="Proteomes" id="UP000327044"/>
    </source>
</evidence>
<dbReference type="GO" id="GO:0016042">
    <property type="term" value="P:lipid catabolic process"/>
    <property type="evidence" value="ECO:0007669"/>
    <property type="project" value="TreeGrafter"/>
</dbReference>
<dbReference type="EMBL" id="VVIM01000005">
    <property type="protein sequence ID" value="KAB0799928.1"/>
    <property type="molecule type" value="Genomic_DNA"/>
</dbReference>
<dbReference type="GO" id="GO:0016298">
    <property type="term" value="F:lipase activity"/>
    <property type="evidence" value="ECO:0007669"/>
    <property type="project" value="InterPro"/>
</dbReference>
<dbReference type="GO" id="GO:0017171">
    <property type="term" value="F:serine hydrolase activity"/>
    <property type="evidence" value="ECO:0007669"/>
    <property type="project" value="TreeGrafter"/>
</dbReference>
<dbReference type="Pfam" id="PF00151">
    <property type="entry name" value="Lipase"/>
    <property type="match status" value="1"/>
</dbReference>
<dbReference type="PANTHER" id="PTHR11610:SF173">
    <property type="entry name" value="LIPASE DOMAIN-CONTAINING PROTEIN-RELATED"/>
    <property type="match status" value="1"/>
</dbReference>